<comment type="caution">
    <text evidence="2">The sequence shown here is derived from an EMBL/GenBank/DDBJ whole genome shotgun (WGS) entry which is preliminary data.</text>
</comment>
<protein>
    <submittedName>
        <fullName evidence="2">Uncharacterized protein</fullName>
    </submittedName>
</protein>
<reference evidence="2 3" key="1">
    <citation type="submission" date="2022-05" db="EMBL/GenBank/DDBJ databases">
        <authorList>
            <consortium name="Genoscope - CEA"/>
            <person name="William W."/>
        </authorList>
    </citation>
    <scope>NUCLEOTIDE SEQUENCE [LARGE SCALE GENOMIC DNA]</scope>
</reference>
<organism evidence="2 3">
    <name type="scientific">Porites lobata</name>
    <dbReference type="NCBI Taxonomy" id="104759"/>
    <lineage>
        <taxon>Eukaryota</taxon>
        <taxon>Metazoa</taxon>
        <taxon>Cnidaria</taxon>
        <taxon>Anthozoa</taxon>
        <taxon>Hexacorallia</taxon>
        <taxon>Scleractinia</taxon>
        <taxon>Fungiina</taxon>
        <taxon>Poritidae</taxon>
        <taxon>Porites</taxon>
    </lineage>
</organism>
<dbReference type="EMBL" id="CALNXK010000032">
    <property type="protein sequence ID" value="CAH3118579.1"/>
    <property type="molecule type" value="Genomic_DNA"/>
</dbReference>
<sequence length="116" mass="13134">MNEVDPKGEHHFLEILPTPLAPKEGTIREGRDNGSGSRYNREKGSESWGALCHSCWIPGETCIYQTATRIDLYSMRQKGRSTPGSKLSVKEGEDQGEVVCTDREPGIGYRRREWHQ</sequence>
<accession>A0ABN8NRV1</accession>
<evidence type="ECO:0000313" key="2">
    <source>
        <dbReference type="EMBL" id="CAH3118579.1"/>
    </source>
</evidence>
<gene>
    <name evidence="2" type="ORF">PLOB_00026774</name>
</gene>
<feature type="compositionally biased region" description="Basic and acidic residues" evidence="1">
    <location>
        <begin position="1"/>
        <end position="13"/>
    </location>
</feature>
<evidence type="ECO:0000313" key="3">
    <source>
        <dbReference type="Proteomes" id="UP001159405"/>
    </source>
</evidence>
<name>A0ABN8NRV1_9CNID</name>
<feature type="region of interest" description="Disordered" evidence="1">
    <location>
        <begin position="1"/>
        <end position="43"/>
    </location>
</feature>
<proteinExistence type="predicted"/>
<keyword evidence="3" id="KW-1185">Reference proteome</keyword>
<evidence type="ECO:0000256" key="1">
    <source>
        <dbReference type="SAM" id="MobiDB-lite"/>
    </source>
</evidence>
<dbReference type="Proteomes" id="UP001159405">
    <property type="component" value="Unassembled WGS sequence"/>
</dbReference>